<name>A0ABP2QT32_BARVI</name>
<sequence length="30" mass="3406">MGGVDGKNDRHDILFISDGELKFMDIKVRV</sequence>
<evidence type="ECO:0000313" key="2">
    <source>
        <dbReference type="Proteomes" id="UP000008948"/>
    </source>
</evidence>
<proteinExistence type="predicted"/>
<protein>
    <submittedName>
        <fullName evidence="1">Uncharacterized protein</fullName>
    </submittedName>
</protein>
<gene>
    <name evidence="1" type="ORF">MEI_00937</name>
</gene>
<comment type="caution">
    <text evidence="1">The sequence shown here is derived from an EMBL/GenBank/DDBJ whole genome shotgun (WGS) entry which is preliminary data.</text>
</comment>
<organism evidence="1 2">
    <name type="scientific">Bartonella vinsonii subsp. arupensis Pm136co</name>
    <dbReference type="NCBI Taxonomy" id="1094561"/>
    <lineage>
        <taxon>Bacteria</taxon>
        <taxon>Pseudomonadati</taxon>
        <taxon>Pseudomonadota</taxon>
        <taxon>Alphaproteobacteria</taxon>
        <taxon>Hyphomicrobiales</taxon>
        <taxon>Bartonellaceae</taxon>
        <taxon>Bartonella</taxon>
    </lineage>
</organism>
<dbReference type="EMBL" id="AIMH01000018">
    <property type="protein sequence ID" value="EJF98077.1"/>
    <property type="molecule type" value="Genomic_DNA"/>
</dbReference>
<reference evidence="1 2" key="1">
    <citation type="submission" date="2012-03" db="EMBL/GenBank/DDBJ databases">
        <title>The Genome Sequence of Bartonella vinsonii subsp. arupensis str. Pm136co.</title>
        <authorList>
            <consortium name="The Broad Institute Genome Sequencing Platform"/>
            <consortium name="The Broad Institute Genome Sequencing Center for Infectious Disease"/>
            <person name="Feldgarden M."/>
            <person name="Kirby J."/>
            <person name="Kosoy M."/>
            <person name="Birtles R."/>
            <person name="Probert W.S."/>
            <person name="Chiaraviglio L."/>
            <person name="Young S.K."/>
            <person name="Zeng Q."/>
            <person name="Gargeya S."/>
            <person name="Fitzgerald M."/>
            <person name="Haas B."/>
            <person name="Abouelleil A."/>
            <person name="Alvarado L."/>
            <person name="Arachchi H.M."/>
            <person name="Berlin A."/>
            <person name="Chapman S.B."/>
            <person name="Gearin G."/>
            <person name="Goldberg J."/>
            <person name="Griggs A."/>
            <person name="Gujja S."/>
            <person name="Hansen M."/>
            <person name="Heiman D."/>
            <person name="Howarth C."/>
            <person name="Larimer J."/>
            <person name="Lui A."/>
            <person name="MacDonald P.J.P."/>
            <person name="McCowen C."/>
            <person name="Montmayeur A."/>
            <person name="Murphy C."/>
            <person name="Neiman D."/>
            <person name="Pearson M."/>
            <person name="Priest M."/>
            <person name="Roberts A."/>
            <person name="Saif S."/>
            <person name="Shea T."/>
            <person name="Sisk P."/>
            <person name="Stolte C."/>
            <person name="Sykes S."/>
            <person name="Wortman J."/>
            <person name="Nusbaum C."/>
            <person name="Birren B."/>
        </authorList>
    </citation>
    <scope>NUCLEOTIDE SEQUENCE [LARGE SCALE GENOMIC DNA]</scope>
    <source>
        <strain evidence="1 2">Pm136co</strain>
    </source>
</reference>
<evidence type="ECO:0000313" key="1">
    <source>
        <dbReference type="EMBL" id="EJF98077.1"/>
    </source>
</evidence>
<dbReference type="Proteomes" id="UP000008948">
    <property type="component" value="Unassembled WGS sequence"/>
</dbReference>
<accession>A0ABP2QT32</accession>
<keyword evidence="2" id="KW-1185">Reference proteome</keyword>